<name>A0A7I7U837_MYCPF</name>
<dbReference type="EMBL" id="AP022598">
    <property type="protein sequence ID" value="BBY76779.1"/>
    <property type="molecule type" value="Genomic_DNA"/>
</dbReference>
<reference evidence="1 2" key="1">
    <citation type="journal article" date="2019" name="Emerg. Microbes Infect.">
        <title>Comprehensive subspecies identification of 175 nontuberculous mycobacteria species based on 7547 genomic profiles.</title>
        <authorList>
            <person name="Matsumoto Y."/>
            <person name="Kinjo T."/>
            <person name="Motooka D."/>
            <person name="Nabeya D."/>
            <person name="Jung N."/>
            <person name="Uechi K."/>
            <person name="Horii T."/>
            <person name="Iida T."/>
            <person name="Fujita J."/>
            <person name="Nakamura S."/>
        </authorList>
    </citation>
    <scope>NUCLEOTIDE SEQUENCE [LARGE SCALE GENOMIC DNA]</scope>
    <source>
        <strain evidence="1 2">JCM 6367</strain>
    </source>
</reference>
<dbReference type="AlphaFoldDB" id="A0A7I7U837"/>
<protein>
    <submittedName>
        <fullName evidence="1">Uncharacterized protein</fullName>
    </submittedName>
</protein>
<sequence>MTDSEKVFYRLPMRPVRVFLRSGAWLLAGIGVCVTGQWNIPVSHGVEPELAINGTYTAVSMGNWSKRNEVYFDERTVRSIWTIVSSCSDPQTCSGQVHSDQGWSAELTMQSNMWSVRRDVPDWVPCPDGTTYPGRQLFRFSPTAQGGRRVVGSPVLAGEDVTAGPAGACGVGQPLVIRMPFRLDKIS</sequence>
<dbReference type="Proteomes" id="UP000466554">
    <property type="component" value="Chromosome"/>
</dbReference>
<dbReference type="RefSeq" id="WP_232079759.1">
    <property type="nucleotide sequence ID" value="NZ_AP022598.1"/>
</dbReference>
<gene>
    <name evidence="1" type="ORF">MPRF_36780</name>
</gene>
<proteinExistence type="predicted"/>
<evidence type="ECO:0000313" key="1">
    <source>
        <dbReference type="EMBL" id="BBY76779.1"/>
    </source>
</evidence>
<evidence type="ECO:0000313" key="2">
    <source>
        <dbReference type="Proteomes" id="UP000466554"/>
    </source>
</evidence>
<organism evidence="1 2">
    <name type="scientific">Mycolicibacterium parafortuitum</name>
    <name type="common">Mycobacterium parafortuitum</name>
    <dbReference type="NCBI Taxonomy" id="39692"/>
    <lineage>
        <taxon>Bacteria</taxon>
        <taxon>Bacillati</taxon>
        <taxon>Actinomycetota</taxon>
        <taxon>Actinomycetes</taxon>
        <taxon>Mycobacteriales</taxon>
        <taxon>Mycobacteriaceae</taxon>
        <taxon>Mycolicibacterium</taxon>
    </lineage>
</organism>
<accession>A0A7I7U837</accession>